<organism evidence="5 6">
    <name type="scientific">Vallitalea pronyensis</name>
    <dbReference type="NCBI Taxonomy" id="1348613"/>
    <lineage>
        <taxon>Bacteria</taxon>
        <taxon>Bacillati</taxon>
        <taxon>Bacillota</taxon>
        <taxon>Clostridia</taxon>
        <taxon>Lachnospirales</taxon>
        <taxon>Vallitaleaceae</taxon>
        <taxon>Vallitalea</taxon>
    </lineage>
</organism>
<evidence type="ECO:0000313" key="5">
    <source>
        <dbReference type="EMBL" id="QUI22189.1"/>
    </source>
</evidence>
<comment type="subcellular location">
    <subcellularLocation>
        <location evidence="1">Cell envelope</location>
    </subcellularLocation>
</comment>
<dbReference type="AlphaFoldDB" id="A0A8J8MIF9"/>
<comment type="similarity">
    <text evidence="2">Belongs to the bacterial solute-binding protein 2 family.</text>
</comment>
<evidence type="ECO:0000259" key="4">
    <source>
        <dbReference type="Pfam" id="PF13407"/>
    </source>
</evidence>
<feature type="domain" description="Periplasmic binding protein" evidence="4">
    <location>
        <begin position="52"/>
        <end position="306"/>
    </location>
</feature>
<name>A0A8J8MIF9_9FIRM</name>
<reference evidence="5" key="1">
    <citation type="submission" date="2020-07" db="EMBL/GenBank/DDBJ databases">
        <title>Vallitalea pronyensis genome.</title>
        <authorList>
            <person name="Postec A."/>
        </authorList>
    </citation>
    <scope>NUCLEOTIDE SEQUENCE</scope>
    <source>
        <strain evidence="5">FatNI3</strain>
    </source>
</reference>
<protein>
    <submittedName>
        <fullName evidence="5">Sugar ABC transporter substrate-binding protein</fullName>
    </submittedName>
</protein>
<evidence type="ECO:0000256" key="2">
    <source>
        <dbReference type="ARBA" id="ARBA00007639"/>
    </source>
</evidence>
<dbReference type="EMBL" id="CP058649">
    <property type="protein sequence ID" value="QUI22189.1"/>
    <property type="molecule type" value="Genomic_DNA"/>
</dbReference>
<dbReference type="PANTHER" id="PTHR46847">
    <property type="entry name" value="D-ALLOSE-BINDING PERIPLASMIC PROTEIN-RELATED"/>
    <property type="match status" value="1"/>
</dbReference>
<dbReference type="GO" id="GO:0030246">
    <property type="term" value="F:carbohydrate binding"/>
    <property type="evidence" value="ECO:0007669"/>
    <property type="project" value="UniProtKB-ARBA"/>
</dbReference>
<dbReference type="Proteomes" id="UP000683246">
    <property type="component" value="Chromosome"/>
</dbReference>
<accession>A0A8J8MIF9</accession>
<dbReference type="InterPro" id="IPR028082">
    <property type="entry name" value="Peripla_BP_I"/>
</dbReference>
<dbReference type="InterPro" id="IPR025997">
    <property type="entry name" value="SBP_2_dom"/>
</dbReference>
<gene>
    <name evidence="5" type="ORF">HZI73_07705</name>
</gene>
<dbReference type="CDD" id="cd06301">
    <property type="entry name" value="PBP1_rhizopine_binding-like"/>
    <property type="match status" value="1"/>
</dbReference>
<proteinExistence type="inferred from homology"/>
<sequence length="328" mass="35012">MKKVLAWLVMMVLVLNVFVGCSQGEKKEGNEKETAKQTEEPSGGKTAKDITIGYSFQGLSDEYIVFLKEAVDAKAKELGVNILIADGQMSAEKQISQVENFIAQKVDAIVLNPISMDGCAPAVAAASEAGIPIITLISIVSNQDLATSYVGSNSIESGEIEMQLAADGLGGKGNIVVMFGQMGHDAQIGRYEGLNNVLKNYPDIKIVAEQTGNWSREEGMTIMENWLSSGKEIDAVVAQNDAMALGALMAIEAKGLLGEIQVYGIDAIPEALNALEEDKMNGTVFQDAKGQGAKSVEVALSVAMGETVDKNVYIPYLPVLKKDVPNYK</sequence>
<dbReference type="PANTHER" id="PTHR46847:SF1">
    <property type="entry name" value="D-ALLOSE-BINDING PERIPLASMIC PROTEIN-RELATED"/>
    <property type="match status" value="1"/>
</dbReference>
<dbReference type="Pfam" id="PF13407">
    <property type="entry name" value="Peripla_BP_4"/>
    <property type="match status" value="1"/>
</dbReference>
<dbReference type="KEGG" id="vpy:HZI73_07705"/>
<keyword evidence="6" id="KW-1185">Reference proteome</keyword>
<evidence type="ECO:0000256" key="3">
    <source>
        <dbReference type="ARBA" id="ARBA00022729"/>
    </source>
</evidence>
<dbReference type="RefSeq" id="WP_212697669.1">
    <property type="nucleotide sequence ID" value="NZ_CP058649.1"/>
</dbReference>
<evidence type="ECO:0000313" key="6">
    <source>
        <dbReference type="Proteomes" id="UP000683246"/>
    </source>
</evidence>
<dbReference type="PROSITE" id="PS51257">
    <property type="entry name" value="PROKAR_LIPOPROTEIN"/>
    <property type="match status" value="1"/>
</dbReference>
<keyword evidence="3" id="KW-0732">Signal</keyword>
<evidence type="ECO:0000256" key="1">
    <source>
        <dbReference type="ARBA" id="ARBA00004196"/>
    </source>
</evidence>
<dbReference type="Gene3D" id="3.40.50.2300">
    <property type="match status" value="2"/>
</dbReference>
<dbReference type="GO" id="GO:0030313">
    <property type="term" value="C:cell envelope"/>
    <property type="evidence" value="ECO:0007669"/>
    <property type="project" value="UniProtKB-SubCell"/>
</dbReference>
<dbReference type="SUPFAM" id="SSF53822">
    <property type="entry name" value="Periplasmic binding protein-like I"/>
    <property type="match status" value="1"/>
</dbReference>